<reference evidence="5" key="2">
    <citation type="submission" date="2022-06" db="UniProtKB">
        <authorList>
            <consortium name="EnsemblMetazoa"/>
        </authorList>
    </citation>
    <scope>IDENTIFICATION</scope>
    <source>
        <strain evidence="5">PS312</strain>
    </source>
</reference>
<sequence length="539" mass="62055">MIAEYSEDIMRESLGEVRKMAQLDHAAIVRYNGTWVERPPEGWQLCKYSLHTWLEENRDPASRDIPRMRSWFKQIVKAVKYIHDQRLIHRDLKPHNILFADENRVKICDLGIATDRIFENQEEVSVFRTPVFAELYMSPEQNSSFPIYSARTDIFSMGLIFAEICVVMSNAERKKKEGHDQPKKYPTAIGLRTVTADFRRFGLFVFDRNIVSPRRVRMWQYRQLTAVHRVNRPARPEKARHHGFRSKQGFVVYRVRVRRGGRKWPVIKGQTYGKPKTHGVNELKNVRSHQGVAEGRVGKRCGAHRVLSSYWIAEDSTYKFYEVVLIDPQHKAIRTNAELNWICKPVHKHREMRGLTSGGRKSRGLGKGHKFTQTNDERDLAQEAVGGRQIPPACPHVAIQAADCRSPCEQAYPSREGPSPRISLQAGIRCVPRPRSPWRSQAPGHQGQFGRGESGVIRAWPTVPHCTNETRWKPYSYPLPQMADRAGNEQAPKMADEWTVDEVNEAVDVAPSFELESDLSEVNLFGKWNPQEKGRFQES</sequence>
<dbReference type="EnsemblMetazoa" id="PPA36414.1">
    <property type="protein sequence ID" value="PPA36414.1"/>
    <property type="gene ID" value="WBGene00274783"/>
</dbReference>
<evidence type="ECO:0000256" key="1">
    <source>
        <dbReference type="ARBA" id="ARBA00006857"/>
    </source>
</evidence>
<dbReference type="GO" id="GO:0004672">
    <property type="term" value="F:protein kinase activity"/>
    <property type="evidence" value="ECO:0007669"/>
    <property type="project" value="InterPro"/>
</dbReference>
<dbReference type="SUPFAM" id="SSF54189">
    <property type="entry name" value="Ribosomal proteins S24e, L23 and L15e"/>
    <property type="match status" value="1"/>
</dbReference>
<dbReference type="SMART" id="SM00220">
    <property type="entry name" value="S_TKc"/>
    <property type="match status" value="1"/>
</dbReference>
<dbReference type="Proteomes" id="UP000005239">
    <property type="component" value="Unassembled WGS sequence"/>
</dbReference>
<accession>A0A8R1UQ74</accession>
<evidence type="ECO:0000256" key="3">
    <source>
        <dbReference type="ARBA" id="ARBA00023274"/>
    </source>
</evidence>
<dbReference type="SUPFAM" id="SSF56112">
    <property type="entry name" value="Protein kinase-like (PK-like)"/>
    <property type="match status" value="1"/>
</dbReference>
<dbReference type="Pfam" id="PF00069">
    <property type="entry name" value="Pkinase"/>
    <property type="match status" value="1"/>
</dbReference>
<dbReference type="InterPro" id="IPR024794">
    <property type="entry name" value="Rbsml_eL15_core_dom_sf"/>
</dbReference>
<dbReference type="GO" id="GO:0002181">
    <property type="term" value="P:cytoplasmic translation"/>
    <property type="evidence" value="ECO:0000318"/>
    <property type="project" value="GO_Central"/>
</dbReference>
<dbReference type="GO" id="GO:0005524">
    <property type="term" value="F:ATP binding"/>
    <property type="evidence" value="ECO:0007669"/>
    <property type="project" value="InterPro"/>
</dbReference>
<dbReference type="InterPro" id="IPR011009">
    <property type="entry name" value="Kinase-like_dom_sf"/>
</dbReference>
<gene>
    <name evidence="5" type="primary">WBGene00274783</name>
</gene>
<accession>A0A2A6CW79</accession>
<evidence type="ECO:0000313" key="6">
    <source>
        <dbReference type="Proteomes" id="UP000005239"/>
    </source>
</evidence>
<dbReference type="SMART" id="SM01384">
    <property type="entry name" value="Ribosomal_L15e"/>
    <property type="match status" value="1"/>
</dbReference>
<dbReference type="PANTHER" id="PTHR11847:SF4">
    <property type="entry name" value="LARGE RIBOSOMAL SUBUNIT PROTEIN EL15"/>
    <property type="match status" value="1"/>
</dbReference>
<keyword evidence="6" id="KW-1185">Reference proteome</keyword>
<keyword evidence="3 4" id="KW-0687">Ribonucleoprotein</keyword>
<dbReference type="PROSITE" id="PS00108">
    <property type="entry name" value="PROTEIN_KINASE_ST"/>
    <property type="match status" value="1"/>
</dbReference>
<protein>
    <recommendedName>
        <fullName evidence="4">Ribosomal protein L15</fullName>
    </recommendedName>
</protein>
<evidence type="ECO:0000256" key="2">
    <source>
        <dbReference type="ARBA" id="ARBA00022980"/>
    </source>
</evidence>
<dbReference type="Gene3D" id="3.40.1120.10">
    <property type="entry name" value="Ribosomal protein l15e"/>
    <property type="match status" value="1"/>
</dbReference>
<dbReference type="GO" id="GO:0022625">
    <property type="term" value="C:cytosolic large ribosomal subunit"/>
    <property type="evidence" value="ECO:0000318"/>
    <property type="project" value="GO_Central"/>
</dbReference>
<dbReference type="InterPro" id="IPR000439">
    <property type="entry name" value="Ribosomal_eL15"/>
</dbReference>
<dbReference type="PROSITE" id="PS50011">
    <property type="entry name" value="PROTEIN_KINASE_DOM"/>
    <property type="match status" value="1"/>
</dbReference>
<organism evidence="5 6">
    <name type="scientific">Pristionchus pacificus</name>
    <name type="common">Parasitic nematode worm</name>
    <dbReference type="NCBI Taxonomy" id="54126"/>
    <lineage>
        <taxon>Eukaryota</taxon>
        <taxon>Metazoa</taxon>
        <taxon>Ecdysozoa</taxon>
        <taxon>Nematoda</taxon>
        <taxon>Chromadorea</taxon>
        <taxon>Rhabditida</taxon>
        <taxon>Rhabditina</taxon>
        <taxon>Diplogasteromorpha</taxon>
        <taxon>Diplogasteroidea</taxon>
        <taxon>Neodiplogasteridae</taxon>
        <taxon>Pristionchus</taxon>
    </lineage>
</organism>
<comment type="similarity">
    <text evidence="1 4">Belongs to the eukaryotic ribosomal protein eL15 family.</text>
</comment>
<keyword evidence="2 4" id="KW-0689">Ribosomal protein</keyword>
<dbReference type="InterPro" id="IPR000719">
    <property type="entry name" value="Prot_kinase_dom"/>
</dbReference>
<dbReference type="InterPro" id="IPR012678">
    <property type="entry name" value="Ribosomal_uL23/eL15/eS24_sf"/>
</dbReference>
<evidence type="ECO:0000256" key="4">
    <source>
        <dbReference type="RuleBase" id="RU000663"/>
    </source>
</evidence>
<dbReference type="FunFam" id="3.40.1120.10:FF:000001">
    <property type="entry name" value="Ribosomal protein L15"/>
    <property type="match status" value="1"/>
</dbReference>
<dbReference type="GO" id="GO:0003735">
    <property type="term" value="F:structural constituent of ribosome"/>
    <property type="evidence" value="ECO:0000318"/>
    <property type="project" value="GO_Central"/>
</dbReference>
<dbReference type="AlphaFoldDB" id="A0A2A6CW79"/>
<dbReference type="Gene3D" id="1.10.510.10">
    <property type="entry name" value="Transferase(Phosphotransferase) domain 1"/>
    <property type="match status" value="1"/>
</dbReference>
<evidence type="ECO:0000313" key="5">
    <source>
        <dbReference type="EnsemblMetazoa" id="PPA36414.1"/>
    </source>
</evidence>
<dbReference type="OrthoDB" id="10255148at2759"/>
<dbReference type="Pfam" id="PF00827">
    <property type="entry name" value="Ribosomal_L15e"/>
    <property type="match status" value="1"/>
</dbReference>
<dbReference type="PANTHER" id="PTHR11847">
    <property type="entry name" value="RIBOSOMAL PROTEIN L15"/>
    <property type="match status" value="1"/>
</dbReference>
<dbReference type="GO" id="GO:0003723">
    <property type="term" value="F:RNA binding"/>
    <property type="evidence" value="ECO:0000318"/>
    <property type="project" value="GO_Central"/>
</dbReference>
<reference evidence="6" key="1">
    <citation type="journal article" date="2008" name="Nat. Genet.">
        <title>The Pristionchus pacificus genome provides a unique perspective on nematode lifestyle and parasitism.</title>
        <authorList>
            <person name="Dieterich C."/>
            <person name="Clifton S.W."/>
            <person name="Schuster L.N."/>
            <person name="Chinwalla A."/>
            <person name="Delehaunty K."/>
            <person name="Dinkelacker I."/>
            <person name="Fulton L."/>
            <person name="Fulton R."/>
            <person name="Godfrey J."/>
            <person name="Minx P."/>
            <person name="Mitreva M."/>
            <person name="Roeseler W."/>
            <person name="Tian H."/>
            <person name="Witte H."/>
            <person name="Yang S.P."/>
            <person name="Wilson R.K."/>
            <person name="Sommer R.J."/>
        </authorList>
    </citation>
    <scope>NUCLEOTIDE SEQUENCE [LARGE SCALE GENOMIC DNA]</scope>
    <source>
        <strain evidence="6">PS312</strain>
    </source>
</reference>
<dbReference type="InterPro" id="IPR008271">
    <property type="entry name" value="Ser/Thr_kinase_AS"/>
</dbReference>
<dbReference type="Gene3D" id="3.30.200.20">
    <property type="entry name" value="Phosphorylase Kinase, domain 1"/>
    <property type="match status" value="1"/>
</dbReference>
<proteinExistence type="inferred from homology"/>
<name>A0A2A6CW79_PRIPA</name>